<organism evidence="2 3">
    <name type="scientific">Novosphingobium aquae</name>
    <dbReference type="NCBI Taxonomy" id="3133435"/>
    <lineage>
        <taxon>Bacteria</taxon>
        <taxon>Pseudomonadati</taxon>
        <taxon>Pseudomonadota</taxon>
        <taxon>Alphaproteobacteria</taxon>
        <taxon>Sphingomonadales</taxon>
        <taxon>Sphingomonadaceae</taxon>
        <taxon>Novosphingobium</taxon>
    </lineage>
</organism>
<evidence type="ECO:0000256" key="1">
    <source>
        <dbReference type="SAM" id="Phobius"/>
    </source>
</evidence>
<dbReference type="InterPro" id="IPR007047">
    <property type="entry name" value="Flp_Fap"/>
</dbReference>
<keyword evidence="1" id="KW-1133">Transmembrane helix</keyword>
<keyword evidence="1" id="KW-0812">Transmembrane</keyword>
<dbReference type="Pfam" id="PF04964">
    <property type="entry name" value="Flp_Fap"/>
    <property type="match status" value="1"/>
</dbReference>
<dbReference type="EMBL" id="JBBHJY010000001">
    <property type="protein sequence ID" value="MEJ6009301.1"/>
    <property type="molecule type" value="Genomic_DNA"/>
</dbReference>
<reference evidence="2 3" key="1">
    <citation type="submission" date="2024-03" db="EMBL/GenBank/DDBJ databases">
        <authorList>
            <person name="Jo J.-H."/>
        </authorList>
    </citation>
    <scope>NUCLEOTIDE SEQUENCE [LARGE SCALE GENOMIC DNA]</scope>
    <source>
        <strain evidence="2 3">AS3R-12</strain>
    </source>
</reference>
<keyword evidence="3" id="KW-1185">Reference proteome</keyword>
<protein>
    <submittedName>
        <fullName evidence="2">Flp family type IVb pilin</fullName>
    </submittedName>
</protein>
<dbReference type="Proteomes" id="UP001379235">
    <property type="component" value="Unassembled WGS sequence"/>
</dbReference>
<sequence length="106" mass="11264">MSTKPRSSINAKATTGTAVGNFSNLTPLRNPILTGHPANGFIAELDGKLNMQIKSILCRIMADTRGATAIEYGLLVGMIAMAAVLGMDGFASEVEKMWHKVETGLQ</sequence>
<comment type="caution">
    <text evidence="2">The sequence shown here is derived from an EMBL/GenBank/DDBJ whole genome shotgun (WGS) entry which is preliminary data.</text>
</comment>
<name>A0ABU8S5R1_9SPHN</name>
<keyword evidence="1" id="KW-0472">Membrane</keyword>
<gene>
    <name evidence="2" type="ORF">WG900_05155</name>
</gene>
<dbReference type="RefSeq" id="WP_339965238.1">
    <property type="nucleotide sequence ID" value="NZ_JBBHJY010000001.1"/>
</dbReference>
<proteinExistence type="predicted"/>
<feature type="transmembrane region" description="Helical" evidence="1">
    <location>
        <begin position="69"/>
        <end position="87"/>
    </location>
</feature>
<evidence type="ECO:0000313" key="2">
    <source>
        <dbReference type="EMBL" id="MEJ6009301.1"/>
    </source>
</evidence>
<evidence type="ECO:0000313" key="3">
    <source>
        <dbReference type="Proteomes" id="UP001379235"/>
    </source>
</evidence>
<accession>A0ABU8S5R1</accession>